<organism evidence="3 4">
    <name type="scientific">Neisseria subflava NJ9703</name>
    <dbReference type="NCBI Taxonomy" id="546268"/>
    <lineage>
        <taxon>Bacteria</taxon>
        <taxon>Pseudomonadati</taxon>
        <taxon>Pseudomonadota</taxon>
        <taxon>Betaproteobacteria</taxon>
        <taxon>Neisseriales</taxon>
        <taxon>Neisseriaceae</taxon>
        <taxon>Neisseria</taxon>
    </lineage>
</organism>
<dbReference type="EMBL" id="ACEO02000012">
    <property type="protein sequence ID" value="EFC51293.1"/>
    <property type="molecule type" value="Genomic_DNA"/>
</dbReference>
<gene>
    <name evidence="3" type="ORF">NEISUBOT_05262</name>
</gene>
<dbReference type="RefSeq" id="WP_004520796.1">
    <property type="nucleotide sequence ID" value="NZ_ACEO02000012.1"/>
</dbReference>
<accession>A0A9W5MYJ7</accession>
<proteinExistence type="predicted"/>
<reference evidence="3 4" key="1">
    <citation type="submission" date="2010-01" db="EMBL/GenBank/DDBJ databases">
        <authorList>
            <person name="Weinstock G."/>
            <person name="Sodergren E."/>
            <person name="Clifton S."/>
            <person name="Fulton L."/>
            <person name="Fulton B."/>
            <person name="Courtney L."/>
            <person name="Fronick C."/>
            <person name="Harrison M."/>
            <person name="Strong C."/>
            <person name="Farmer C."/>
            <person name="Delahaunty K."/>
            <person name="Markovic C."/>
            <person name="Hall O."/>
            <person name="Minx P."/>
            <person name="Tomlinson C."/>
            <person name="Mitreva M."/>
            <person name="Nelson J."/>
            <person name="Hou S."/>
            <person name="Wollam A."/>
            <person name="Pepin K.H."/>
            <person name="Johnson M."/>
            <person name="Bhonagiri V."/>
            <person name="Nash W.E."/>
            <person name="Warren W."/>
            <person name="Chinwalla A."/>
            <person name="Mardis E.R."/>
            <person name="Wilson R.K."/>
        </authorList>
    </citation>
    <scope>NUCLEOTIDE SEQUENCE [LARGE SCALE GENOMIC DNA]</scope>
    <source>
        <strain evidence="3 4">NJ9703</strain>
    </source>
</reference>
<feature type="domain" description="DUF4189" evidence="2">
    <location>
        <begin position="23"/>
        <end position="141"/>
    </location>
</feature>
<evidence type="ECO:0000259" key="2">
    <source>
        <dbReference type="Pfam" id="PF13827"/>
    </source>
</evidence>
<evidence type="ECO:0000256" key="1">
    <source>
        <dbReference type="SAM" id="SignalP"/>
    </source>
</evidence>
<name>A0A9W5MYJ7_NEISU</name>
<feature type="signal peptide" evidence="1">
    <location>
        <begin position="1"/>
        <end position="19"/>
    </location>
</feature>
<keyword evidence="1" id="KW-0732">Signal</keyword>
<dbReference type="Proteomes" id="UP000004621">
    <property type="component" value="Unassembled WGS sequence"/>
</dbReference>
<feature type="chain" id="PRO_5040895294" description="DUF4189 domain-containing protein" evidence="1">
    <location>
        <begin position="20"/>
        <end position="161"/>
    </location>
</feature>
<evidence type="ECO:0000313" key="4">
    <source>
        <dbReference type="Proteomes" id="UP000004621"/>
    </source>
</evidence>
<comment type="caution">
    <text evidence="3">The sequence shown here is derived from an EMBL/GenBank/DDBJ whole genome shotgun (WGS) entry which is preliminary data.</text>
</comment>
<evidence type="ECO:0000313" key="3">
    <source>
        <dbReference type="EMBL" id="EFC51293.1"/>
    </source>
</evidence>
<dbReference type="AlphaFoldDB" id="A0A9W5MYJ7"/>
<dbReference type="InterPro" id="IPR025240">
    <property type="entry name" value="DUF4189"/>
</dbReference>
<sequence length="161" mass="17343">MKKTLMTLILCALTPAALAADTYGYLAMWQNPANSDEALQIKTTKENATQLDATAELETFCKGQDALAGIGAGQATGCKTVVPLHNTCIAVAYPKAMGKLTAQNVVAITSPRFKTVHQIALNQCIKKYGSQGQCALETVYCTSETYYQGTVKTLWEKIKSI</sequence>
<dbReference type="Pfam" id="PF13827">
    <property type="entry name" value="DUF4189"/>
    <property type="match status" value="1"/>
</dbReference>
<protein>
    <recommendedName>
        <fullName evidence="2">DUF4189 domain-containing protein</fullName>
    </recommendedName>
</protein>